<accession>A0ABQ0M8L0</accession>
<sequence length="453" mass="50926">MIFTHCAPDNGLGLHYLSVNVAPRLLAQVCRKWRHVVLSTPTLWAKIHVNLHLPPAEGELVRYLERAGGVPLNVVVRGRVYAHVDDEGDEDPNAPPRPLPKALSEHVRLLARYCGRIRRLRLDVSEEIAAAMDVELCRSEFTTLETLELSGMAVDALEKPLQMFAASPRLTRAIGFSIAAATVTLPWEQLEHYSGSVGTSPVSCNRLLESMPNLRRLGLYCMRPELESGDEVEHDLEVPSQRFIHPNIETLTTDAAAGVLNFLTFPALHTMEFIRWDPSTIGDLANFLRRSTMLSNLQIHMSRDDATVADFLIIFKSTPALQVLELQGPDEESFGSFCSAVSHSVLPCLNTLSATCLRNTSTWFFTDMMGSFVSALRKRQTLGLQPAQMRSLVMDVRCMRGYFFHRQSALQVKAECMRLPDEDFTFLRQLKQQGVAIDIWLEKWGKKWTPLGL</sequence>
<proteinExistence type="predicted"/>
<dbReference type="Gene3D" id="3.80.10.10">
    <property type="entry name" value="Ribonuclease Inhibitor"/>
    <property type="match status" value="1"/>
</dbReference>
<dbReference type="EMBL" id="DF849702">
    <property type="protein sequence ID" value="GAT58481.1"/>
    <property type="molecule type" value="Genomic_DNA"/>
</dbReference>
<name>A0ABQ0M8L0_MYCCL</name>
<gene>
    <name evidence="1" type="ORF">MCHLO_14910</name>
</gene>
<organism evidence="1 2">
    <name type="scientific">Mycena chlorophos</name>
    <name type="common">Agaric fungus</name>
    <name type="synonym">Agaricus chlorophos</name>
    <dbReference type="NCBI Taxonomy" id="658473"/>
    <lineage>
        <taxon>Eukaryota</taxon>
        <taxon>Fungi</taxon>
        <taxon>Dikarya</taxon>
        <taxon>Basidiomycota</taxon>
        <taxon>Agaricomycotina</taxon>
        <taxon>Agaricomycetes</taxon>
        <taxon>Agaricomycetidae</taxon>
        <taxon>Agaricales</taxon>
        <taxon>Marasmiineae</taxon>
        <taxon>Mycenaceae</taxon>
        <taxon>Mycena</taxon>
    </lineage>
</organism>
<evidence type="ECO:0000313" key="2">
    <source>
        <dbReference type="Proteomes" id="UP000815677"/>
    </source>
</evidence>
<evidence type="ECO:0000313" key="1">
    <source>
        <dbReference type="EMBL" id="GAT58481.1"/>
    </source>
</evidence>
<keyword evidence="2" id="KW-1185">Reference proteome</keyword>
<protein>
    <recommendedName>
        <fullName evidence="3">F-box domain-containing protein</fullName>
    </recommendedName>
</protein>
<dbReference type="InterPro" id="IPR032675">
    <property type="entry name" value="LRR_dom_sf"/>
</dbReference>
<dbReference type="Proteomes" id="UP000815677">
    <property type="component" value="Unassembled WGS sequence"/>
</dbReference>
<reference evidence="1" key="1">
    <citation type="submission" date="2014-09" db="EMBL/GenBank/DDBJ databases">
        <title>Genome sequence of the luminous mushroom Mycena chlorophos for searching fungal bioluminescence genes.</title>
        <authorList>
            <person name="Tanaka Y."/>
            <person name="Kasuga D."/>
            <person name="Oba Y."/>
            <person name="Hase S."/>
            <person name="Sato K."/>
            <person name="Oba Y."/>
            <person name="Sakakibara Y."/>
        </authorList>
    </citation>
    <scope>NUCLEOTIDE SEQUENCE</scope>
</reference>
<evidence type="ECO:0008006" key="3">
    <source>
        <dbReference type="Google" id="ProtNLM"/>
    </source>
</evidence>